<dbReference type="Proteomes" id="UP000552709">
    <property type="component" value="Unassembled WGS sequence"/>
</dbReference>
<dbReference type="EMBL" id="JACHFL010000006">
    <property type="protein sequence ID" value="MBB5363635.1"/>
    <property type="molecule type" value="Genomic_DNA"/>
</dbReference>
<keyword evidence="2" id="KW-1185">Reference proteome</keyword>
<name>A0A7W8JUU3_9DEIO</name>
<comment type="caution">
    <text evidence="1">The sequence shown here is derived from an EMBL/GenBank/DDBJ whole genome shotgun (WGS) entry which is preliminary data.</text>
</comment>
<sequence length="210" mass="22854">MLNLNEGSVGTGCLGGPWRLGKLSQQSGEVVLLFGCEMGELPGVEGFEAKDGLLNALLTLGGEVQVITAPIDAAFDELLTFKFGQLIGDVAFGDEKPSGEMLLGEARFSIDMGENVKLHDSEAMLLQGDLDFLERMMVRASDKGPEDQGMTFGTQIMCDGVLLRHGLNLNLRSRIDCELIHEGCLGERVAYRGAREVPIWLTHRSRACLR</sequence>
<accession>A0A7W8JUU3</accession>
<evidence type="ECO:0000313" key="2">
    <source>
        <dbReference type="Proteomes" id="UP000552709"/>
    </source>
</evidence>
<organism evidence="1 2">
    <name type="scientific">Deinococcus humi</name>
    <dbReference type="NCBI Taxonomy" id="662880"/>
    <lineage>
        <taxon>Bacteria</taxon>
        <taxon>Thermotogati</taxon>
        <taxon>Deinococcota</taxon>
        <taxon>Deinococci</taxon>
        <taxon>Deinococcales</taxon>
        <taxon>Deinococcaceae</taxon>
        <taxon>Deinococcus</taxon>
    </lineage>
</organism>
<gene>
    <name evidence="1" type="ORF">HNQ08_002741</name>
</gene>
<proteinExistence type="predicted"/>
<evidence type="ECO:0000313" key="1">
    <source>
        <dbReference type="EMBL" id="MBB5363635.1"/>
    </source>
</evidence>
<dbReference type="AlphaFoldDB" id="A0A7W8JUU3"/>
<reference evidence="1 2" key="1">
    <citation type="submission" date="2020-08" db="EMBL/GenBank/DDBJ databases">
        <title>Genomic Encyclopedia of Type Strains, Phase IV (KMG-IV): sequencing the most valuable type-strain genomes for metagenomic binning, comparative biology and taxonomic classification.</title>
        <authorList>
            <person name="Goeker M."/>
        </authorList>
    </citation>
    <scope>NUCLEOTIDE SEQUENCE [LARGE SCALE GENOMIC DNA]</scope>
    <source>
        <strain evidence="1 2">DSM 27939</strain>
    </source>
</reference>
<protein>
    <submittedName>
        <fullName evidence="1">Uncharacterized protein</fullName>
    </submittedName>
</protein>